<keyword evidence="3" id="KW-1185">Reference proteome</keyword>
<dbReference type="EMBL" id="JAQGDS010000010">
    <property type="protein sequence ID" value="KAJ6257650.1"/>
    <property type="molecule type" value="Genomic_DNA"/>
</dbReference>
<name>A0AAD6NGQ2_DREDA</name>
<dbReference type="AlphaFoldDB" id="A0AAD6NGQ2"/>
<feature type="region of interest" description="Disordered" evidence="1">
    <location>
        <begin position="53"/>
        <end position="85"/>
    </location>
</feature>
<evidence type="ECO:0000256" key="1">
    <source>
        <dbReference type="SAM" id="MobiDB-lite"/>
    </source>
</evidence>
<proteinExistence type="predicted"/>
<reference evidence="2" key="1">
    <citation type="submission" date="2023-01" db="EMBL/GenBank/DDBJ databases">
        <title>The chitinases involved in constricting ring structure development in the nematode-trapping fungus Drechslerella dactyloides.</title>
        <authorList>
            <person name="Wang R."/>
            <person name="Zhang L."/>
            <person name="Tang P."/>
            <person name="Li S."/>
            <person name="Liang L."/>
        </authorList>
    </citation>
    <scope>NUCLEOTIDE SEQUENCE</scope>
    <source>
        <strain evidence="2">YMF1.00031</strain>
    </source>
</reference>
<gene>
    <name evidence="2" type="ORF">Dda_7437</name>
</gene>
<organism evidence="2 3">
    <name type="scientific">Drechslerella dactyloides</name>
    <name type="common">Nematode-trapping fungus</name>
    <name type="synonym">Arthrobotrys dactyloides</name>
    <dbReference type="NCBI Taxonomy" id="74499"/>
    <lineage>
        <taxon>Eukaryota</taxon>
        <taxon>Fungi</taxon>
        <taxon>Dikarya</taxon>
        <taxon>Ascomycota</taxon>
        <taxon>Pezizomycotina</taxon>
        <taxon>Orbiliomycetes</taxon>
        <taxon>Orbiliales</taxon>
        <taxon>Orbiliaceae</taxon>
        <taxon>Drechslerella</taxon>
    </lineage>
</organism>
<protein>
    <submittedName>
        <fullName evidence="2">Uncharacterized protein</fullName>
    </submittedName>
</protein>
<evidence type="ECO:0000313" key="3">
    <source>
        <dbReference type="Proteomes" id="UP001221413"/>
    </source>
</evidence>
<evidence type="ECO:0000313" key="2">
    <source>
        <dbReference type="EMBL" id="KAJ6257650.1"/>
    </source>
</evidence>
<accession>A0AAD6NGQ2</accession>
<feature type="compositionally biased region" description="Basic and acidic residues" evidence="1">
    <location>
        <begin position="54"/>
        <end position="85"/>
    </location>
</feature>
<comment type="caution">
    <text evidence="2">The sequence shown here is derived from an EMBL/GenBank/DDBJ whole genome shotgun (WGS) entry which is preliminary data.</text>
</comment>
<sequence>MAPTVSLLGVLLFREDTRRQWIRRARSCQAVEELSFNVCTACEKIEISNILRGRNRDSEKMSSDEVPDERRSTISKGRGEAQKEE</sequence>
<dbReference type="Proteomes" id="UP001221413">
    <property type="component" value="Unassembled WGS sequence"/>
</dbReference>